<reference evidence="3" key="1">
    <citation type="submission" date="2016-11" db="EMBL/GenBank/DDBJ databases">
        <authorList>
            <person name="Schniete J.K."/>
            <person name="Salih T."/>
            <person name="Algora Gallardo L."/>
            <person name="Martinez Fernandez S."/>
            <person name="Herron P.R."/>
        </authorList>
    </citation>
    <scope>NUCLEOTIDE SEQUENCE [LARGE SCALE GENOMIC DNA]</scope>
    <source>
        <strain evidence="3">DSM 41896</strain>
    </source>
</reference>
<evidence type="ECO:0000313" key="3">
    <source>
        <dbReference type="Proteomes" id="UP000184286"/>
    </source>
</evidence>
<evidence type="ECO:0000313" key="2">
    <source>
        <dbReference type="EMBL" id="OQD57134.1"/>
    </source>
</evidence>
<dbReference type="AlphaFoldDB" id="A0A1V6MXI1"/>
<gene>
    <name evidence="2" type="ORF">BM536_003545</name>
</gene>
<name>A0A1V6MXI1_9ACTN</name>
<feature type="region of interest" description="Disordered" evidence="1">
    <location>
        <begin position="40"/>
        <end position="72"/>
    </location>
</feature>
<dbReference type="RefSeq" id="WP_073499456.1">
    <property type="nucleotide sequence ID" value="NZ_MPOH02000005.1"/>
</dbReference>
<comment type="caution">
    <text evidence="2">The sequence shown here is derived from an EMBL/GenBank/DDBJ whole genome shotgun (WGS) entry which is preliminary data.</text>
</comment>
<dbReference type="Proteomes" id="UP000184286">
    <property type="component" value="Unassembled WGS sequence"/>
</dbReference>
<protein>
    <submittedName>
        <fullName evidence="2">Uncharacterized protein</fullName>
    </submittedName>
</protein>
<dbReference type="EMBL" id="MPOH02000005">
    <property type="protein sequence ID" value="OQD57134.1"/>
    <property type="molecule type" value="Genomic_DNA"/>
</dbReference>
<reference evidence="2 3" key="2">
    <citation type="submission" date="2017-02" db="EMBL/GenBank/DDBJ databases">
        <title>Draft genome sequence of Streptomyces phaeoluteigriseus type strain DSM41896.</title>
        <authorList>
            <person name="Salih T.S."/>
            <person name="Algora Gallardo L."/>
            <person name="Melo Santos T."/>
            <person name="Filgueira Martinez S."/>
            <person name="Herron P.R."/>
        </authorList>
    </citation>
    <scope>NUCLEOTIDE SEQUENCE [LARGE SCALE GENOMIC DNA]</scope>
    <source>
        <strain evidence="2 3">DSM 41896</strain>
    </source>
</reference>
<proteinExistence type="predicted"/>
<organism evidence="2 3">
    <name type="scientific">Streptomyces phaeoluteigriseus</name>
    <dbReference type="NCBI Taxonomy" id="114686"/>
    <lineage>
        <taxon>Bacteria</taxon>
        <taxon>Bacillati</taxon>
        <taxon>Actinomycetota</taxon>
        <taxon>Actinomycetes</taxon>
        <taxon>Kitasatosporales</taxon>
        <taxon>Streptomycetaceae</taxon>
        <taxon>Streptomyces</taxon>
        <taxon>Streptomyces aurantiacus group</taxon>
    </lineage>
</organism>
<evidence type="ECO:0000256" key="1">
    <source>
        <dbReference type="SAM" id="MobiDB-lite"/>
    </source>
</evidence>
<sequence length="72" mass="7429">MFRLMPRGVEADRLTAPRGFARLMTAHGVVEEALVHSVLTSSEDTDTGTAAATDTPAGCNSAAVSPACVPSR</sequence>
<accession>A0A1V6MXI1</accession>